<dbReference type="AlphaFoldDB" id="A0AAE4KZS4"/>
<accession>A0AAE4KZS4</accession>
<sequence>MDKKLKATIKYIIDIKRVNSVTPKKLQKLLYYVQAWHLALTAENNTESEINRSLLFNSEFEAWVHGPVIPEVYEEYKSLKASVIEFSGFDDENLITLLNDDELANINDVLDTYGSFNGSDLEALSHDEAPWREARNGLGPLDSSNKAISNKTMFEYYSARLV</sequence>
<dbReference type="EMBL" id="JARQAG010000002">
    <property type="protein sequence ID" value="MDT2731069.1"/>
    <property type="molecule type" value="Genomic_DNA"/>
</dbReference>
<dbReference type="Proteomes" id="UP001180515">
    <property type="component" value="Unassembled WGS sequence"/>
</dbReference>
<evidence type="ECO:0000313" key="2">
    <source>
        <dbReference type="EMBL" id="MDT2731069.1"/>
    </source>
</evidence>
<dbReference type="Pfam" id="PF13274">
    <property type="entry name" value="SocA_Panacea"/>
    <property type="match status" value="1"/>
</dbReference>
<dbReference type="RefSeq" id="WP_311981578.1">
    <property type="nucleotide sequence ID" value="NZ_JARQAG010000002.1"/>
</dbReference>
<feature type="domain" description="Antitoxin SocA-like Panacea" evidence="1">
    <location>
        <begin position="26"/>
        <end position="131"/>
    </location>
</feature>
<name>A0AAE4KZS4_9STRE</name>
<reference evidence="2" key="1">
    <citation type="submission" date="2023-03" db="EMBL/GenBank/DDBJ databases">
        <authorList>
            <person name="Shen W."/>
            <person name="Cai J."/>
        </authorList>
    </citation>
    <scope>NUCLEOTIDE SEQUENCE</scope>
    <source>
        <strain evidence="2">P82-2</strain>
    </source>
</reference>
<comment type="caution">
    <text evidence="2">The sequence shown here is derived from an EMBL/GenBank/DDBJ whole genome shotgun (WGS) entry which is preliminary data.</text>
</comment>
<evidence type="ECO:0000313" key="3">
    <source>
        <dbReference type="Proteomes" id="UP001180515"/>
    </source>
</evidence>
<dbReference type="InterPro" id="IPR025272">
    <property type="entry name" value="SocA_Panacea"/>
</dbReference>
<protein>
    <submittedName>
        <fullName evidence="2">DUF4065 domain-containing protein</fullName>
    </submittedName>
</protein>
<evidence type="ECO:0000259" key="1">
    <source>
        <dbReference type="Pfam" id="PF13274"/>
    </source>
</evidence>
<organism evidence="2 3">
    <name type="scientific">Streptococcus parauberis</name>
    <dbReference type="NCBI Taxonomy" id="1348"/>
    <lineage>
        <taxon>Bacteria</taxon>
        <taxon>Bacillati</taxon>
        <taxon>Bacillota</taxon>
        <taxon>Bacilli</taxon>
        <taxon>Lactobacillales</taxon>
        <taxon>Streptococcaceae</taxon>
        <taxon>Streptococcus</taxon>
    </lineage>
</organism>
<gene>
    <name evidence="2" type="ORF">P7G31_02215</name>
</gene>
<proteinExistence type="predicted"/>